<dbReference type="Pfam" id="PF02615">
    <property type="entry name" value="Ldh_2"/>
    <property type="match status" value="1"/>
</dbReference>
<dbReference type="PANTHER" id="PTHR11091">
    <property type="entry name" value="OXIDOREDUCTASE-RELATED"/>
    <property type="match status" value="1"/>
</dbReference>
<evidence type="ECO:0000256" key="2">
    <source>
        <dbReference type="ARBA" id="ARBA00023002"/>
    </source>
</evidence>
<protein>
    <submittedName>
        <fullName evidence="3">LDH2 family malate/lactate/ureidoglycolate dehydrogenase</fullName>
    </submittedName>
</protein>
<organism evidence="3 4">
    <name type="scientific">Tritonibacter scottomollicae</name>
    <name type="common">Epibacterium scottomollicae</name>
    <dbReference type="NCBI Taxonomy" id="483013"/>
    <lineage>
        <taxon>Bacteria</taxon>
        <taxon>Pseudomonadati</taxon>
        <taxon>Pseudomonadota</taxon>
        <taxon>Alphaproteobacteria</taxon>
        <taxon>Rhodobacterales</taxon>
        <taxon>Paracoccaceae</taxon>
        <taxon>Tritonibacter</taxon>
    </lineage>
</organism>
<accession>A0A2T1A5W8</accession>
<dbReference type="AlphaFoldDB" id="A0A2T1A5W8"/>
<dbReference type="RefSeq" id="WP_165798174.1">
    <property type="nucleotide sequence ID" value="NZ_PVUF01000025.1"/>
</dbReference>
<dbReference type="SUPFAM" id="SSF89733">
    <property type="entry name" value="L-sulfolactate dehydrogenase-like"/>
    <property type="match status" value="1"/>
</dbReference>
<sequence>MPDIAIPALEAFCSDVLTGAGVPEDDAAIIVASITYAHATGKGTHGASRLPIYVNRIEAGLMQAVTPLTELSAAPAMALLDAGDGFGQVAAIRGMDRAVAMARETGIGMVGIRHSHNFGTGAFVAAHGVAQGMATQIFANAAPAIAPTGGSKAIFGTNPISWGFPTPEGYPPIVLDMATSQVARGKIRMAALTGEAIPLGWALDARGDPTTDAEAALEGSMLPVGGAKGYGLSVVVDIMAGLMTRSASGGQAKNLNSPHGPSCCGHMLLSIDLERFLPRMEYDAQMTALITATKAAGPKDGVFLPGERSARYMTGREGTVPLSDAILSKLDTLASQRGVAPLARG</sequence>
<dbReference type="Gene3D" id="3.30.1370.60">
    <property type="entry name" value="Hypothetical oxidoreductase yiak, domain 2"/>
    <property type="match status" value="1"/>
</dbReference>
<evidence type="ECO:0000313" key="3">
    <source>
        <dbReference type="EMBL" id="PRZ43867.1"/>
    </source>
</evidence>
<reference evidence="3 4" key="1">
    <citation type="submission" date="2018-03" db="EMBL/GenBank/DDBJ databases">
        <title>Genomic Encyclopedia of Archaeal and Bacterial Type Strains, Phase II (KMG-II): from individual species to whole genera.</title>
        <authorList>
            <person name="Goeker M."/>
        </authorList>
    </citation>
    <scope>NUCLEOTIDE SEQUENCE [LARGE SCALE GENOMIC DNA]</scope>
    <source>
        <strain evidence="3 4">DSM 25328</strain>
    </source>
</reference>
<comment type="similarity">
    <text evidence="1">Belongs to the LDH2/MDH2 oxidoreductase family.</text>
</comment>
<evidence type="ECO:0000313" key="4">
    <source>
        <dbReference type="Proteomes" id="UP000237718"/>
    </source>
</evidence>
<dbReference type="InterPro" id="IPR003767">
    <property type="entry name" value="Malate/L-lactate_DH-like"/>
</dbReference>
<dbReference type="PANTHER" id="PTHR11091:SF0">
    <property type="entry name" value="MALATE DEHYDROGENASE"/>
    <property type="match status" value="1"/>
</dbReference>
<gene>
    <name evidence="3" type="ORF">CLV89_12513</name>
</gene>
<proteinExistence type="inferred from homology"/>
<dbReference type="EMBL" id="PVUF01000025">
    <property type="protein sequence ID" value="PRZ43867.1"/>
    <property type="molecule type" value="Genomic_DNA"/>
</dbReference>
<dbReference type="GO" id="GO:0016491">
    <property type="term" value="F:oxidoreductase activity"/>
    <property type="evidence" value="ECO:0007669"/>
    <property type="project" value="UniProtKB-KW"/>
</dbReference>
<dbReference type="InterPro" id="IPR043144">
    <property type="entry name" value="Mal/L-sulf/L-lact_DH-like_ah"/>
</dbReference>
<name>A0A2T1A5W8_TRISK</name>
<dbReference type="Proteomes" id="UP000237718">
    <property type="component" value="Unassembled WGS sequence"/>
</dbReference>
<keyword evidence="2" id="KW-0560">Oxidoreductase</keyword>
<dbReference type="Gene3D" id="1.10.1530.10">
    <property type="match status" value="1"/>
</dbReference>
<evidence type="ECO:0000256" key="1">
    <source>
        <dbReference type="ARBA" id="ARBA00006056"/>
    </source>
</evidence>
<dbReference type="InterPro" id="IPR043143">
    <property type="entry name" value="Mal/L-sulf/L-lact_DH-like_NADP"/>
</dbReference>
<dbReference type="InterPro" id="IPR036111">
    <property type="entry name" value="Mal/L-sulfo/L-lacto_DH-like_sf"/>
</dbReference>
<comment type="caution">
    <text evidence="3">The sequence shown here is derived from an EMBL/GenBank/DDBJ whole genome shotgun (WGS) entry which is preliminary data.</text>
</comment>